<evidence type="ECO:0000259" key="3">
    <source>
        <dbReference type="Pfam" id="PF13518"/>
    </source>
</evidence>
<dbReference type="EMBL" id="CP030760">
    <property type="protein sequence ID" value="AXA41270.1"/>
    <property type="molecule type" value="Genomic_DNA"/>
</dbReference>
<evidence type="ECO:0000313" key="4">
    <source>
        <dbReference type="EMBL" id="AXA41270.1"/>
    </source>
</evidence>
<dbReference type="PANTHER" id="PTHR33795:SF1">
    <property type="entry name" value="INSERTION ELEMENT IS150 PROTEIN INSJ"/>
    <property type="match status" value="1"/>
</dbReference>
<dbReference type="PANTHER" id="PTHR33795">
    <property type="entry name" value="INSERTION ELEMENT IS150 PROTEIN INSJ"/>
    <property type="match status" value="1"/>
</dbReference>
<evidence type="ECO:0000313" key="5">
    <source>
        <dbReference type="EMBL" id="AXA42257.1"/>
    </source>
</evidence>
<dbReference type="SUPFAM" id="SSF48295">
    <property type="entry name" value="TrpR-like"/>
    <property type="match status" value="1"/>
</dbReference>
<evidence type="ECO:0000313" key="6">
    <source>
        <dbReference type="Proteomes" id="UP000251166"/>
    </source>
</evidence>
<organism evidence="5 6">
    <name type="scientific">Rhizobium leguminosarum</name>
    <dbReference type="NCBI Taxonomy" id="384"/>
    <lineage>
        <taxon>Bacteria</taxon>
        <taxon>Pseudomonadati</taxon>
        <taxon>Pseudomonadota</taxon>
        <taxon>Alphaproteobacteria</taxon>
        <taxon>Hyphomicrobiales</taxon>
        <taxon>Rhizobiaceae</taxon>
        <taxon>Rhizobium/Agrobacterium group</taxon>
        <taxon>Rhizobium</taxon>
    </lineage>
</organism>
<dbReference type="GO" id="GO:0043565">
    <property type="term" value="F:sequence-specific DNA binding"/>
    <property type="evidence" value="ECO:0007669"/>
    <property type="project" value="InterPro"/>
</dbReference>
<dbReference type="InterPro" id="IPR052057">
    <property type="entry name" value="IS150/IS1296_orfA-like"/>
</dbReference>
<evidence type="ECO:0000256" key="2">
    <source>
        <dbReference type="SAM" id="MobiDB-lite"/>
    </source>
</evidence>
<feature type="domain" description="Insertion element IS150 protein InsJ-like helix-turn-helix" evidence="3">
    <location>
        <begin position="63"/>
        <end position="117"/>
    </location>
</feature>
<sequence>MSNHSLAFKLSVVEFYEKGERSAREVGAHFAVDHGTVRKWVASYEAHGVPGLAKKFSHYDAAFKLSVLQRMWKDGLSYRQTAALFDIRNKGCLSDWERRYETGGIDALTSRRKGGPRSMSEPPIPREPQALQSDEAKSREELLSELNYLRMENDYLKKLEALTRKQPALKKRKSSRR</sequence>
<name>A0A2Z4YLE2_RHILE</name>
<dbReference type="SUPFAM" id="SSF46689">
    <property type="entry name" value="Homeodomain-like"/>
    <property type="match status" value="1"/>
</dbReference>
<feature type="domain" description="Insertion element IS150 protein InsJ-like helix-turn-helix" evidence="3">
    <location>
        <begin position="8"/>
        <end position="54"/>
    </location>
</feature>
<dbReference type="Gene3D" id="1.10.10.10">
    <property type="entry name" value="Winged helix-like DNA-binding domain superfamily/Winged helix DNA-binding domain"/>
    <property type="match status" value="2"/>
</dbReference>
<dbReference type="InterPro" id="IPR009057">
    <property type="entry name" value="Homeodomain-like_sf"/>
</dbReference>
<proteinExistence type="inferred from homology"/>
<gene>
    <name evidence="4" type="ORF">DLJ82_3703</name>
    <name evidence="5" type="ORF">DLJ82_4695</name>
</gene>
<dbReference type="InterPro" id="IPR036388">
    <property type="entry name" value="WH-like_DNA-bd_sf"/>
</dbReference>
<protein>
    <submittedName>
        <fullName evidence="5">Helix-turn-helix domain family protein</fullName>
    </submittedName>
</protein>
<reference evidence="5 6" key="1">
    <citation type="submission" date="2018-07" db="EMBL/GenBank/DDBJ databases">
        <title>Rhizobium leguminosarum strain:ATCC 14479 Genome sequencing and assembly.</title>
        <authorList>
            <person name="Chakraborty R."/>
        </authorList>
    </citation>
    <scope>NUCLEOTIDE SEQUENCE [LARGE SCALE GENOMIC DNA]</scope>
    <source>
        <strain evidence="5 6">ATCC 14479</strain>
    </source>
</reference>
<accession>A0A2Z4YLE2</accession>
<comment type="similarity">
    <text evidence="1">Belongs to the IS150/IS1296 orfA family.</text>
</comment>
<dbReference type="RefSeq" id="WP_018241773.1">
    <property type="nucleotide sequence ID" value="NZ_SBHT01000206.1"/>
</dbReference>
<dbReference type="Pfam" id="PF13518">
    <property type="entry name" value="HTH_28"/>
    <property type="match status" value="2"/>
</dbReference>
<dbReference type="InterPro" id="IPR055247">
    <property type="entry name" value="InsJ-like_HTH"/>
</dbReference>
<feature type="region of interest" description="Disordered" evidence="2">
    <location>
        <begin position="107"/>
        <end position="138"/>
    </location>
</feature>
<dbReference type="InterPro" id="IPR010921">
    <property type="entry name" value="Trp_repressor/repl_initiator"/>
</dbReference>
<evidence type="ECO:0000256" key="1">
    <source>
        <dbReference type="ARBA" id="ARBA00038232"/>
    </source>
</evidence>
<dbReference type="AlphaFoldDB" id="A0A2Z4YLE2"/>
<dbReference type="Proteomes" id="UP000251166">
    <property type="component" value="Chromosome"/>
</dbReference>
<dbReference type="EMBL" id="CP030760">
    <property type="protein sequence ID" value="AXA42257.1"/>
    <property type="molecule type" value="Genomic_DNA"/>
</dbReference>